<reference evidence="2 3" key="1">
    <citation type="journal article" date="2010" name="J. Bacteriol.">
        <title>The genetic basis of laboratory adaptation in Caulobacter crescentus.</title>
        <authorList>
            <person name="Marks M.E."/>
            <person name="Castro-Rojas C.M."/>
            <person name="Teiling C."/>
            <person name="Du L."/>
            <person name="Kapatral V."/>
            <person name="Walunas T.L."/>
            <person name="Crosson S."/>
        </authorList>
    </citation>
    <scope>NUCLEOTIDE SEQUENCE [LARGE SCALE GENOMIC DNA]</scope>
    <source>
        <strain evidence="3">NA1000 / CB15N</strain>
    </source>
</reference>
<dbReference type="SUPFAM" id="SSF50341">
    <property type="entry name" value="CheW-like"/>
    <property type="match status" value="1"/>
</dbReference>
<dbReference type="RefSeq" id="WP_010918482.1">
    <property type="nucleotide sequence ID" value="NC_011916.1"/>
</dbReference>
<dbReference type="EMBL" id="CP001340">
    <property type="protein sequence ID" value="ACL94096.1"/>
    <property type="molecule type" value="Genomic_DNA"/>
</dbReference>
<dbReference type="PROSITE" id="PS50851">
    <property type="entry name" value="CHEW"/>
    <property type="match status" value="1"/>
</dbReference>
<keyword evidence="3" id="KW-1185">Reference proteome</keyword>
<dbReference type="PANTHER" id="PTHR22617">
    <property type="entry name" value="CHEMOTAXIS SENSOR HISTIDINE KINASE-RELATED"/>
    <property type="match status" value="1"/>
</dbReference>
<dbReference type="SMART" id="SM00260">
    <property type="entry name" value="CheW"/>
    <property type="match status" value="1"/>
</dbReference>
<feature type="domain" description="CheW-like" evidence="1">
    <location>
        <begin position="3"/>
        <end position="144"/>
    </location>
</feature>
<dbReference type="GO" id="GO:0006935">
    <property type="term" value="P:chemotaxis"/>
    <property type="evidence" value="ECO:0007669"/>
    <property type="project" value="InterPro"/>
</dbReference>
<dbReference type="InterPro" id="IPR002545">
    <property type="entry name" value="CheW-lke_dom"/>
</dbReference>
<dbReference type="Proteomes" id="UP000001364">
    <property type="component" value="Chromosome"/>
</dbReference>
<dbReference type="InterPro" id="IPR039315">
    <property type="entry name" value="CheW"/>
</dbReference>
<dbReference type="InterPro" id="IPR036061">
    <property type="entry name" value="CheW-like_dom_sf"/>
</dbReference>
<evidence type="ECO:0000313" key="3">
    <source>
        <dbReference type="Proteomes" id="UP000001364"/>
    </source>
</evidence>
<accession>A0A0H3C687</accession>
<organism evidence="2 3">
    <name type="scientific">Caulobacter vibrioides (strain NA1000 / CB15N)</name>
    <name type="common">Caulobacter crescentus</name>
    <dbReference type="NCBI Taxonomy" id="565050"/>
    <lineage>
        <taxon>Bacteria</taxon>
        <taxon>Pseudomonadati</taxon>
        <taxon>Pseudomonadota</taxon>
        <taxon>Alphaproteobacteria</taxon>
        <taxon>Caulobacterales</taxon>
        <taxon>Caulobacteraceae</taxon>
        <taxon>Caulobacter</taxon>
    </lineage>
</organism>
<evidence type="ECO:0000313" key="2">
    <source>
        <dbReference type="EMBL" id="ACL94096.1"/>
    </source>
</evidence>
<evidence type="ECO:0000259" key="1">
    <source>
        <dbReference type="PROSITE" id="PS50851"/>
    </source>
</evidence>
<dbReference type="OrthoDB" id="9794382at2"/>
<proteinExistence type="predicted"/>
<dbReference type="AlphaFoldDB" id="A0A0H3C687"/>
<gene>
    <name evidence="2" type="primary">cheW</name>
    <name evidence="2" type="ordered locus">CCNA_00631</name>
</gene>
<dbReference type="GO" id="GO:0005829">
    <property type="term" value="C:cytosol"/>
    <property type="evidence" value="ECO:0007669"/>
    <property type="project" value="TreeGrafter"/>
</dbReference>
<dbReference type="SMR" id="A0A0H3C687"/>
<dbReference type="Gene3D" id="2.30.30.40">
    <property type="entry name" value="SH3 Domains"/>
    <property type="match status" value="1"/>
</dbReference>
<dbReference type="PhylomeDB" id="A0A0H3C687"/>
<protein>
    <submittedName>
        <fullName evidence="2">Chemotaxis protein cheW</fullName>
    </submittedName>
</protein>
<dbReference type="GO" id="GO:0007165">
    <property type="term" value="P:signal transduction"/>
    <property type="evidence" value="ECO:0007669"/>
    <property type="project" value="InterPro"/>
</dbReference>
<dbReference type="PANTHER" id="PTHR22617:SF23">
    <property type="entry name" value="CHEMOTAXIS PROTEIN CHEW"/>
    <property type="match status" value="1"/>
</dbReference>
<name>A0A0H3C687_CAUVN</name>
<sequence length="150" mass="15936">MSARDYVTLRVGGHLFGLDALVVHDVFYPRNITPVPLAPPEIIGVLNLRGRIVTAVCARARLAMKPRDPAARPAKAVGLELGGDHYGLVVDEVESVVKLDPVDLIPPPDNLPVRWAEIIPGVFRLPEGLLVVLDASKLITGGAGHYGAAA</sequence>
<dbReference type="HOGENOM" id="CLU_048995_3_3_5"/>
<dbReference type="PATRIC" id="fig|565050.3.peg.624"/>
<dbReference type="Pfam" id="PF01584">
    <property type="entry name" value="CheW"/>
    <property type="match status" value="1"/>
</dbReference>
<dbReference type="Gene3D" id="2.40.50.180">
    <property type="entry name" value="CheA-289, Domain 4"/>
    <property type="match status" value="1"/>
</dbReference>
<dbReference type="KEGG" id="ccs:CCNA_00631"/>